<evidence type="ECO:0000256" key="4">
    <source>
        <dbReference type="ARBA" id="ARBA00022840"/>
    </source>
</evidence>
<feature type="domain" description="GHMP kinase C-terminal" evidence="7">
    <location>
        <begin position="230"/>
        <end position="305"/>
    </location>
</feature>
<dbReference type="InterPro" id="IPR001174">
    <property type="entry name" value="HddA/FKP"/>
</dbReference>
<dbReference type="SUPFAM" id="SSF55060">
    <property type="entry name" value="GHMP Kinase, C-terminal domain"/>
    <property type="match status" value="1"/>
</dbReference>
<dbReference type="InterPro" id="IPR020568">
    <property type="entry name" value="Ribosomal_Su5_D2-typ_SF"/>
</dbReference>
<proteinExistence type="inferred from homology"/>
<reference evidence="8 9" key="1">
    <citation type="journal article" name="Nat. Commun.">
        <title>Undinarchaeota illuminate DPANN phylogeny and the impact of gene transfer on archaeal evolution.</title>
        <authorList>
            <person name="Dombrowski N."/>
            <person name="Williams T.A."/>
            <person name="Sun J."/>
            <person name="Woodcroft B.J."/>
            <person name="Lee J.H."/>
            <person name="Minh B.Q."/>
            <person name="Rinke C."/>
            <person name="Spang A."/>
        </authorList>
    </citation>
    <scope>NUCLEOTIDE SEQUENCE [LARGE SCALE GENOMIC DNA]</scope>
    <source>
        <strain evidence="8">MAG_bin1129</strain>
    </source>
</reference>
<dbReference type="InterPro" id="IPR013750">
    <property type="entry name" value="GHMP_kinase_C_dom"/>
</dbReference>
<dbReference type="PANTHER" id="PTHR32463:SF0">
    <property type="entry name" value="L-FUCOSE KINASE"/>
    <property type="match status" value="1"/>
</dbReference>
<evidence type="ECO:0000259" key="7">
    <source>
        <dbReference type="Pfam" id="PF08544"/>
    </source>
</evidence>
<keyword evidence="2" id="KW-0547">Nucleotide-binding</keyword>
<dbReference type="Gene3D" id="3.30.230.120">
    <property type="match status" value="1"/>
</dbReference>
<sequence length="326" mass="35896">MIISRTPLRVSFAGGGTDLKEYYSRQVGAVISTAIDKYVYITVNNKFDSDIRVKYSKTENVDSAEQLEHPLFRETMKFTGVTKGVEITSVADVPTRGSGLGSSSTFTVGLLNALYAYKGQHTTAEKLASEACKIEIDILKEPIGKQDQYIAAYGGFDYIQFMPDGIVKVDPIIIKKDVKEEIESNMSLFFTGIERKSSEILNVQKKVTGEKEKVEILTKMRDIAAEMRNALHDGEAQKVGELLHKGWELKKKVVGGISNQIIDEMYAKARKAGASGGKVCGAGGGGFVLIYAPEEKMERVRQALKGHKELPFKFSQEGSKIVYIGS</sequence>
<keyword evidence="9" id="KW-1185">Reference proteome</keyword>
<gene>
    <name evidence="8" type="ORF">H1016_04605</name>
</gene>
<dbReference type="InterPro" id="IPR052203">
    <property type="entry name" value="GHMP_Kinase-Related"/>
</dbReference>
<evidence type="ECO:0000256" key="3">
    <source>
        <dbReference type="ARBA" id="ARBA00022777"/>
    </source>
</evidence>
<dbReference type="Pfam" id="PF00288">
    <property type="entry name" value="GHMP_kinases_N"/>
    <property type="match status" value="1"/>
</dbReference>
<dbReference type="SUPFAM" id="SSF54211">
    <property type="entry name" value="Ribosomal protein S5 domain 2-like"/>
    <property type="match status" value="1"/>
</dbReference>
<dbReference type="PIRSF" id="PIRSF036406">
    <property type="entry name" value="Hept_kin"/>
    <property type="match status" value="1"/>
</dbReference>
<protein>
    <submittedName>
        <fullName evidence="8">GHMP kinase</fullName>
    </submittedName>
</protein>
<evidence type="ECO:0000256" key="2">
    <source>
        <dbReference type="ARBA" id="ARBA00022741"/>
    </source>
</evidence>
<dbReference type="PANTHER" id="PTHR32463">
    <property type="entry name" value="L-FUCOSE KINASE"/>
    <property type="match status" value="1"/>
</dbReference>
<accession>A0A832UVZ9</accession>
<evidence type="ECO:0000256" key="5">
    <source>
        <dbReference type="ARBA" id="ARBA00038121"/>
    </source>
</evidence>
<comment type="caution">
    <text evidence="8">The sequence shown here is derived from an EMBL/GenBank/DDBJ whole genome shotgun (WGS) entry which is preliminary data.</text>
</comment>
<evidence type="ECO:0000259" key="6">
    <source>
        <dbReference type="Pfam" id="PF00288"/>
    </source>
</evidence>
<dbReference type="GO" id="GO:0050201">
    <property type="term" value="F:fucokinase activity"/>
    <property type="evidence" value="ECO:0007669"/>
    <property type="project" value="TreeGrafter"/>
</dbReference>
<dbReference type="GO" id="GO:0005524">
    <property type="term" value="F:ATP binding"/>
    <property type="evidence" value="ECO:0007669"/>
    <property type="project" value="UniProtKB-KW"/>
</dbReference>
<keyword evidence="3 8" id="KW-0418">Kinase</keyword>
<dbReference type="InterPro" id="IPR036554">
    <property type="entry name" value="GHMP_kinase_C_sf"/>
</dbReference>
<dbReference type="InterPro" id="IPR014606">
    <property type="entry name" value="Heptose_7-P_kinase"/>
</dbReference>
<feature type="domain" description="GHMP kinase N-terminal" evidence="6">
    <location>
        <begin position="77"/>
        <end position="155"/>
    </location>
</feature>
<evidence type="ECO:0000313" key="8">
    <source>
        <dbReference type="EMBL" id="HIK00790.1"/>
    </source>
</evidence>
<keyword evidence="4" id="KW-0067">ATP-binding</keyword>
<comment type="similarity">
    <text evidence="5">Belongs to the GHMP kinase family.</text>
</comment>
<dbReference type="Pfam" id="PF08544">
    <property type="entry name" value="GHMP_kinases_C"/>
    <property type="match status" value="1"/>
</dbReference>
<evidence type="ECO:0000313" key="9">
    <source>
        <dbReference type="Proteomes" id="UP000646946"/>
    </source>
</evidence>
<dbReference type="PRINTS" id="PR00960">
    <property type="entry name" value="LMBPPROTEIN"/>
</dbReference>
<evidence type="ECO:0000256" key="1">
    <source>
        <dbReference type="ARBA" id="ARBA00022679"/>
    </source>
</evidence>
<dbReference type="GO" id="GO:0042352">
    <property type="term" value="P:GDP-L-fucose salvage"/>
    <property type="evidence" value="ECO:0007669"/>
    <property type="project" value="TreeGrafter"/>
</dbReference>
<dbReference type="Proteomes" id="UP000646946">
    <property type="component" value="Unassembled WGS sequence"/>
</dbReference>
<dbReference type="EMBL" id="DVAB01000038">
    <property type="protein sequence ID" value="HIK00790.1"/>
    <property type="molecule type" value="Genomic_DNA"/>
</dbReference>
<keyword evidence="1" id="KW-0808">Transferase</keyword>
<dbReference type="AlphaFoldDB" id="A0A832UVZ9"/>
<organism evidence="8 9">
    <name type="scientific">Candidatus Naiadarchaeum limnaeum</name>
    <dbReference type="NCBI Taxonomy" id="2756139"/>
    <lineage>
        <taxon>Archaea</taxon>
        <taxon>Candidatus Undinarchaeota</taxon>
        <taxon>Candidatus Undinarchaeia</taxon>
        <taxon>Candidatus Naiadarchaeales</taxon>
        <taxon>Candidatus Naiadarchaeaceae</taxon>
        <taxon>Candidatus Naiadarchaeum</taxon>
    </lineage>
</organism>
<dbReference type="InterPro" id="IPR006204">
    <property type="entry name" value="GHMP_kinase_N_dom"/>
</dbReference>
<name>A0A832UVZ9_9ARCH</name>